<feature type="compositionally biased region" description="Pro residues" evidence="1">
    <location>
        <begin position="230"/>
        <end position="240"/>
    </location>
</feature>
<evidence type="ECO:0000313" key="3">
    <source>
        <dbReference type="Proteomes" id="UP000228934"/>
    </source>
</evidence>
<dbReference type="AlphaFoldDB" id="A0A2G9RRF4"/>
<dbReference type="Proteomes" id="UP000228934">
    <property type="component" value="Unassembled WGS sequence"/>
</dbReference>
<keyword evidence="3" id="KW-1185">Reference proteome</keyword>
<sequence>MPPIGVAECSGSPVTLPSQTSVSQTLRDTEQSISFVFVFLLRELNLDRKWEIMGCPGNSVQLAWDFYIHFNCYSTSTSLAADCHSSRLASTAWLGLTLIQPGLNELPFAGRDLGPLWCRNSSGANCPPFSYHSQIVLFGPCQPAWLQRPLSTALPMVLSSGSAPISNCNLPVLSGVPPQSPQLCTLTSPPGCDKLSSLETLRSVLSRCPLLDLSCASPSRISSLFLDAPEPQPRVNPPPLDWGAPRGP</sequence>
<name>A0A2G9RRF4_AQUCT</name>
<accession>A0A2G9RRF4</accession>
<reference evidence="3" key="1">
    <citation type="journal article" date="2017" name="Nat. Commun.">
        <title>The North American bullfrog draft genome provides insight into hormonal regulation of long noncoding RNA.</title>
        <authorList>
            <person name="Hammond S.A."/>
            <person name="Warren R.L."/>
            <person name="Vandervalk B.P."/>
            <person name="Kucuk E."/>
            <person name="Khan H."/>
            <person name="Gibb E.A."/>
            <person name="Pandoh P."/>
            <person name="Kirk H."/>
            <person name="Zhao Y."/>
            <person name="Jones M."/>
            <person name="Mungall A.J."/>
            <person name="Coope R."/>
            <person name="Pleasance S."/>
            <person name="Moore R.A."/>
            <person name="Holt R.A."/>
            <person name="Round J.M."/>
            <person name="Ohora S."/>
            <person name="Walle B.V."/>
            <person name="Veldhoen N."/>
            <person name="Helbing C.C."/>
            <person name="Birol I."/>
        </authorList>
    </citation>
    <scope>NUCLEOTIDE SEQUENCE [LARGE SCALE GENOMIC DNA]</scope>
</reference>
<feature type="region of interest" description="Disordered" evidence="1">
    <location>
        <begin position="226"/>
        <end position="248"/>
    </location>
</feature>
<protein>
    <submittedName>
        <fullName evidence="2">Uncharacterized protein</fullName>
    </submittedName>
</protein>
<evidence type="ECO:0000256" key="1">
    <source>
        <dbReference type="SAM" id="MobiDB-lite"/>
    </source>
</evidence>
<evidence type="ECO:0000313" key="2">
    <source>
        <dbReference type="EMBL" id="PIO30489.1"/>
    </source>
</evidence>
<organism evidence="2 3">
    <name type="scientific">Aquarana catesbeiana</name>
    <name type="common">American bullfrog</name>
    <name type="synonym">Rana catesbeiana</name>
    <dbReference type="NCBI Taxonomy" id="8400"/>
    <lineage>
        <taxon>Eukaryota</taxon>
        <taxon>Metazoa</taxon>
        <taxon>Chordata</taxon>
        <taxon>Craniata</taxon>
        <taxon>Vertebrata</taxon>
        <taxon>Euteleostomi</taxon>
        <taxon>Amphibia</taxon>
        <taxon>Batrachia</taxon>
        <taxon>Anura</taxon>
        <taxon>Neobatrachia</taxon>
        <taxon>Ranoidea</taxon>
        <taxon>Ranidae</taxon>
        <taxon>Aquarana</taxon>
    </lineage>
</organism>
<proteinExistence type="predicted"/>
<dbReference type="EMBL" id="KV937786">
    <property type="protein sequence ID" value="PIO30489.1"/>
    <property type="molecule type" value="Genomic_DNA"/>
</dbReference>
<gene>
    <name evidence="2" type="ORF">AB205_0022840</name>
</gene>